<sequence length="162" mass="19049">MPTLKLQLNYDLSKNIPFSNIRKSRAVWDVAFDSDNRPILLSFMVRFQKRYRSSTLTEARLGRSEKRVMQKEVPPRVSISIELWTKERADDADSFFKRIQEAEKKTPPVLTPRKKFAFASAETISTKNSVCVACITSEVTQEKLRRRLRHQLKRDRENEWTS</sequence>
<accession>A0ABR1EKM8</accession>
<dbReference type="Proteomes" id="UP001303046">
    <property type="component" value="Unassembled WGS sequence"/>
</dbReference>
<reference evidence="1 2" key="1">
    <citation type="submission" date="2023-08" db="EMBL/GenBank/DDBJ databases">
        <title>A Necator americanus chromosomal reference genome.</title>
        <authorList>
            <person name="Ilik V."/>
            <person name="Petrzelkova K.J."/>
            <person name="Pardy F."/>
            <person name="Fuh T."/>
            <person name="Niatou-Singa F.S."/>
            <person name="Gouil Q."/>
            <person name="Baker L."/>
            <person name="Ritchie M.E."/>
            <person name="Jex A.R."/>
            <person name="Gazzola D."/>
            <person name="Li H."/>
            <person name="Toshio Fujiwara R."/>
            <person name="Zhan B."/>
            <person name="Aroian R.V."/>
            <person name="Pafco B."/>
            <person name="Schwarz E.M."/>
        </authorList>
    </citation>
    <scope>NUCLEOTIDE SEQUENCE [LARGE SCALE GENOMIC DNA]</scope>
    <source>
        <strain evidence="1 2">Aroian</strain>
        <tissue evidence="1">Whole animal</tissue>
    </source>
</reference>
<keyword evidence="2" id="KW-1185">Reference proteome</keyword>
<evidence type="ECO:0000313" key="1">
    <source>
        <dbReference type="EMBL" id="KAK6763053.1"/>
    </source>
</evidence>
<protein>
    <submittedName>
        <fullName evidence="1">Uncharacterized protein</fullName>
    </submittedName>
</protein>
<gene>
    <name evidence="1" type="primary">Necator_chrX.g23834</name>
    <name evidence="1" type="ORF">RB195_023669</name>
</gene>
<proteinExistence type="predicted"/>
<organism evidence="1 2">
    <name type="scientific">Necator americanus</name>
    <name type="common">Human hookworm</name>
    <dbReference type="NCBI Taxonomy" id="51031"/>
    <lineage>
        <taxon>Eukaryota</taxon>
        <taxon>Metazoa</taxon>
        <taxon>Ecdysozoa</taxon>
        <taxon>Nematoda</taxon>
        <taxon>Chromadorea</taxon>
        <taxon>Rhabditida</taxon>
        <taxon>Rhabditina</taxon>
        <taxon>Rhabditomorpha</taxon>
        <taxon>Strongyloidea</taxon>
        <taxon>Ancylostomatidae</taxon>
        <taxon>Bunostominae</taxon>
        <taxon>Necator</taxon>
    </lineage>
</organism>
<name>A0ABR1EKM8_NECAM</name>
<comment type="caution">
    <text evidence="1">The sequence shown here is derived from an EMBL/GenBank/DDBJ whole genome shotgun (WGS) entry which is preliminary data.</text>
</comment>
<evidence type="ECO:0000313" key="2">
    <source>
        <dbReference type="Proteomes" id="UP001303046"/>
    </source>
</evidence>
<dbReference type="EMBL" id="JAVFWL010000006">
    <property type="protein sequence ID" value="KAK6763053.1"/>
    <property type="molecule type" value="Genomic_DNA"/>
</dbReference>